<evidence type="ECO:0000256" key="2">
    <source>
        <dbReference type="PROSITE-ProRule" id="PRU00169"/>
    </source>
</evidence>
<dbReference type="InterPro" id="IPR050595">
    <property type="entry name" value="Bact_response_regulator"/>
</dbReference>
<dbReference type="RefSeq" id="WP_128196207.1">
    <property type="nucleotide sequence ID" value="NZ_SACT01000001.1"/>
</dbReference>
<keyword evidence="5" id="KW-1185">Reference proteome</keyword>
<dbReference type="Gene3D" id="3.40.50.2300">
    <property type="match status" value="1"/>
</dbReference>
<dbReference type="OrthoDB" id="9179585at2"/>
<dbReference type="CDD" id="cd00156">
    <property type="entry name" value="REC"/>
    <property type="match status" value="1"/>
</dbReference>
<sequence>MRLLCVEDDRVNAMLLEQSCRDAGVTELEMAECGRDALALAARWSPDLVVLDLHLPDTDGLALLAALRRLLQAPDLPAALCSADAPDDLHDMAITAGFQFVWRKPVMPDDVRLTLAALRAAN</sequence>
<dbReference type="PANTHER" id="PTHR44591:SF3">
    <property type="entry name" value="RESPONSE REGULATORY DOMAIN-CONTAINING PROTEIN"/>
    <property type="match status" value="1"/>
</dbReference>
<dbReference type="PANTHER" id="PTHR44591">
    <property type="entry name" value="STRESS RESPONSE REGULATOR PROTEIN 1"/>
    <property type="match status" value="1"/>
</dbReference>
<dbReference type="GO" id="GO:0000160">
    <property type="term" value="P:phosphorelay signal transduction system"/>
    <property type="evidence" value="ECO:0007669"/>
    <property type="project" value="InterPro"/>
</dbReference>
<comment type="caution">
    <text evidence="4">The sequence shown here is derived from an EMBL/GenBank/DDBJ whole genome shotgun (WGS) entry which is preliminary data.</text>
</comment>
<dbReference type="InterPro" id="IPR011006">
    <property type="entry name" value="CheY-like_superfamily"/>
</dbReference>
<reference evidence="4 5" key="1">
    <citation type="submission" date="2019-01" db="EMBL/GenBank/DDBJ databases">
        <authorList>
            <person name="Chen W.-M."/>
        </authorList>
    </citation>
    <scope>NUCLEOTIDE SEQUENCE [LARGE SCALE GENOMIC DNA]</scope>
    <source>
        <strain evidence="4 5">ICH-3</strain>
    </source>
</reference>
<proteinExistence type="predicted"/>
<evidence type="ECO:0000256" key="1">
    <source>
        <dbReference type="ARBA" id="ARBA00022553"/>
    </source>
</evidence>
<gene>
    <name evidence="4" type="ORF">ENE75_05055</name>
</gene>
<dbReference type="InterPro" id="IPR001789">
    <property type="entry name" value="Sig_transdc_resp-reg_receiver"/>
</dbReference>
<dbReference type="AlphaFoldDB" id="A0A437K1R6"/>
<evidence type="ECO:0000313" key="5">
    <source>
        <dbReference type="Proteomes" id="UP000288178"/>
    </source>
</evidence>
<evidence type="ECO:0000313" key="4">
    <source>
        <dbReference type="EMBL" id="RVT54224.1"/>
    </source>
</evidence>
<dbReference type="SUPFAM" id="SSF52172">
    <property type="entry name" value="CheY-like"/>
    <property type="match status" value="1"/>
</dbReference>
<feature type="domain" description="Response regulatory" evidence="3">
    <location>
        <begin position="2"/>
        <end position="119"/>
    </location>
</feature>
<name>A0A437K1R6_9BURK</name>
<feature type="modified residue" description="4-aspartylphosphate" evidence="2">
    <location>
        <position position="52"/>
    </location>
</feature>
<dbReference type="PROSITE" id="PS50110">
    <property type="entry name" value="RESPONSE_REGULATORY"/>
    <property type="match status" value="1"/>
</dbReference>
<evidence type="ECO:0000259" key="3">
    <source>
        <dbReference type="PROSITE" id="PS50110"/>
    </source>
</evidence>
<dbReference type="SMART" id="SM00448">
    <property type="entry name" value="REC"/>
    <property type="match status" value="1"/>
</dbReference>
<accession>A0A437K1R6</accession>
<protein>
    <submittedName>
        <fullName evidence="4">Response regulator</fullName>
    </submittedName>
</protein>
<dbReference type="Pfam" id="PF00072">
    <property type="entry name" value="Response_reg"/>
    <property type="match status" value="1"/>
</dbReference>
<organism evidence="4 5">
    <name type="scientific">Rubrivivax albus</name>
    <dbReference type="NCBI Taxonomy" id="2499835"/>
    <lineage>
        <taxon>Bacteria</taxon>
        <taxon>Pseudomonadati</taxon>
        <taxon>Pseudomonadota</taxon>
        <taxon>Betaproteobacteria</taxon>
        <taxon>Burkholderiales</taxon>
        <taxon>Sphaerotilaceae</taxon>
        <taxon>Rubrivivax</taxon>
    </lineage>
</organism>
<keyword evidence="1 2" id="KW-0597">Phosphoprotein</keyword>
<dbReference type="EMBL" id="SACT01000001">
    <property type="protein sequence ID" value="RVT54224.1"/>
    <property type="molecule type" value="Genomic_DNA"/>
</dbReference>
<dbReference type="Proteomes" id="UP000288178">
    <property type="component" value="Unassembled WGS sequence"/>
</dbReference>